<sequence length="309" mass="33138">MTTGNPPSPPPEPDPDPAPDNDSPPPPPDPPTPPVTRWQRVVARLHRMTVWPGWMQVTAVVTSIAAISALFFTARTVQFTNAQLGLAQQTAATESLSKAAERLAADRPEARMAGIYILERLADETPDARTTVVDILAAFVRGRAPLQDCVVPDQLRTARVPADVTAAMTVLGRMPRDRGELLDLTETCLVGLKVVEGDFSNTDLSDANLSMAVILGGNWSQSLLLGTTLNYAHFVGTNLFAVVMLRVTAINSAFTDANVTDATMSAAQLEAADFSQALGVQSINFDDIPPTCNERTVWPPGFVAPCQHI</sequence>
<organism evidence="3 4">
    <name type="scientific">Nocardia uniformis</name>
    <dbReference type="NCBI Taxonomy" id="53432"/>
    <lineage>
        <taxon>Bacteria</taxon>
        <taxon>Bacillati</taxon>
        <taxon>Actinomycetota</taxon>
        <taxon>Actinomycetes</taxon>
        <taxon>Mycobacteriales</taxon>
        <taxon>Nocardiaceae</taxon>
        <taxon>Nocardia</taxon>
    </lineage>
</organism>
<name>A0A849CHU7_9NOCA</name>
<evidence type="ECO:0000256" key="1">
    <source>
        <dbReference type="SAM" id="MobiDB-lite"/>
    </source>
</evidence>
<accession>A0A849CHU7</accession>
<dbReference type="SUPFAM" id="SSF141571">
    <property type="entry name" value="Pentapeptide repeat-like"/>
    <property type="match status" value="1"/>
</dbReference>
<keyword evidence="2" id="KW-0812">Transmembrane</keyword>
<protein>
    <submittedName>
        <fullName evidence="3">Pentapeptide repeat-containing protein</fullName>
    </submittedName>
</protein>
<keyword evidence="4" id="KW-1185">Reference proteome</keyword>
<keyword evidence="2" id="KW-0472">Membrane</keyword>
<feature type="compositionally biased region" description="Pro residues" evidence="1">
    <location>
        <begin position="20"/>
        <end position="34"/>
    </location>
</feature>
<dbReference type="RefSeq" id="WP_170264368.1">
    <property type="nucleotide sequence ID" value="NZ_JABELX010000025.1"/>
</dbReference>
<dbReference type="EMBL" id="JABELX010000025">
    <property type="protein sequence ID" value="NNH75639.1"/>
    <property type="molecule type" value="Genomic_DNA"/>
</dbReference>
<dbReference type="Gene3D" id="2.160.20.80">
    <property type="entry name" value="E3 ubiquitin-protein ligase SopA"/>
    <property type="match status" value="1"/>
</dbReference>
<reference evidence="3 4" key="1">
    <citation type="submission" date="2020-05" db="EMBL/GenBank/DDBJ databases">
        <title>MicrobeNet Type strains.</title>
        <authorList>
            <person name="Nicholson A.C."/>
        </authorList>
    </citation>
    <scope>NUCLEOTIDE SEQUENCE [LARGE SCALE GENOMIC DNA]</scope>
    <source>
        <strain evidence="3 4">JCM 3224</strain>
    </source>
</reference>
<evidence type="ECO:0000313" key="4">
    <source>
        <dbReference type="Proteomes" id="UP000586827"/>
    </source>
</evidence>
<comment type="caution">
    <text evidence="3">The sequence shown here is derived from an EMBL/GenBank/DDBJ whole genome shotgun (WGS) entry which is preliminary data.</text>
</comment>
<evidence type="ECO:0000313" key="3">
    <source>
        <dbReference type="EMBL" id="NNH75639.1"/>
    </source>
</evidence>
<feature type="compositionally biased region" description="Pro residues" evidence="1">
    <location>
        <begin position="1"/>
        <end position="12"/>
    </location>
</feature>
<keyword evidence="2" id="KW-1133">Transmembrane helix</keyword>
<dbReference type="Proteomes" id="UP000586827">
    <property type="component" value="Unassembled WGS sequence"/>
</dbReference>
<feature type="transmembrane region" description="Helical" evidence="2">
    <location>
        <begin position="54"/>
        <end position="74"/>
    </location>
</feature>
<evidence type="ECO:0000256" key="2">
    <source>
        <dbReference type="SAM" id="Phobius"/>
    </source>
</evidence>
<proteinExistence type="predicted"/>
<feature type="region of interest" description="Disordered" evidence="1">
    <location>
        <begin position="1"/>
        <end position="35"/>
    </location>
</feature>
<gene>
    <name evidence="3" type="ORF">HLB23_38295</name>
</gene>
<dbReference type="AlphaFoldDB" id="A0A849CHU7"/>